<dbReference type="InterPro" id="IPR003018">
    <property type="entry name" value="GAF"/>
</dbReference>
<dbReference type="InterPro" id="IPR029016">
    <property type="entry name" value="GAF-like_dom_sf"/>
</dbReference>
<dbReference type="Pfam" id="PF13185">
    <property type="entry name" value="GAF_2"/>
    <property type="match status" value="1"/>
</dbReference>
<name>D1PXA5_9BACT</name>
<evidence type="ECO:0000313" key="3">
    <source>
        <dbReference type="EMBL" id="EFA43989.1"/>
    </source>
</evidence>
<reference evidence="3 4" key="1">
    <citation type="submission" date="2009-10" db="EMBL/GenBank/DDBJ databases">
        <authorList>
            <person name="Qin X."/>
            <person name="Bachman B."/>
            <person name="Battles P."/>
            <person name="Bell A."/>
            <person name="Bess C."/>
            <person name="Bickham C."/>
            <person name="Chaboub L."/>
            <person name="Chen D."/>
            <person name="Coyle M."/>
            <person name="Deiros D.R."/>
            <person name="Dinh H."/>
            <person name="Forbes L."/>
            <person name="Fowler G."/>
            <person name="Francisco L."/>
            <person name="Fu Q."/>
            <person name="Gubbala S."/>
            <person name="Hale W."/>
            <person name="Han Y."/>
            <person name="Hemphill L."/>
            <person name="Highlander S.K."/>
            <person name="Hirani K."/>
            <person name="Hogues M."/>
            <person name="Jackson L."/>
            <person name="Jakkamsetti A."/>
            <person name="Javaid M."/>
            <person name="Jiang H."/>
            <person name="Korchina V."/>
            <person name="Kovar C."/>
            <person name="Lara F."/>
            <person name="Lee S."/>
            <person name="Mata R."/>
            <person name="Mathew T."/>
            <person name="Moen C."/>
            <person name="Morales K."/>
            <person name="Munidasa M."/>
            <person name="Nazareth L."/>
            <person name="Ngo R."/>
            <person name="Nguyen L."/>
            <person name="Okwuonu G."/>
            <person name="Ongeri F."/>
            <person name="Patil S."/>
            <person name="Petrosino J."/>
            <person name="Pham C."/>
            <person name="Pham P."/>
            <person name="Pu L.-L."/>
            <person name="Puazo M."/>
            <person name="Raj R."/>
            <person name="Reid J."/>
            <person name="Rouhana J."/>
            <person name="Saada N."/>
            <person name="Shang Y."/>
            <person name="Simmons D."/>
            <person name="Thornton R."/>
            <person name="Warren J."/>
            <person name="Weissenberger G."/>
            <person name="Zhang J."/>
            <person name="Zhang L."/>
            <person name="Zhou C."/>
            <person name="Zhu D."/>
            <person name="Muzny D."/>
            <person name="Worley K."/>
            <person name="Gibbs R."/>
        </authorList>
    </citation>
    <scope>NUCLEOTIDE SEQUENCE [LARGE SCALE GENOMIC DNA]</scope>
    <source>
        <strain evidence="3 4">DSM 17361</strain>
    </source>
</reference>
<sequence length="159" mass="17537">MIMTDRMEEKYKLLVAQVVALLEGETHVMAVLSNVSAALHDAFLERFFWVGFYMVHGEELLLGPFQGPVACYHIGYGKGVCGLAWQRGETVIVPDVEQFPGHIACSSRSRSEIVVPIHGGDGSVKGVIDIDSTDLDAFGKVDRMYLEQIAVLLSRQLNL</sequence>
<accession>D1PXA5</accession>
<dbReference type="eggNOG" id="COG1956">
    <property type="taxonomic scope" value="Bacteria"/>
</dbReference>
<dbReference type="OrthoDB" id="9796252at2"/>
<evidence type="ECO:0000313" key="4">
    <source>
        <dbReference type="Proteomes" id="UP000003160"/>
    </source>
</evidence>
<dbReference type="Gene3D" id="3.30.450.40">
    <property type="match status" value="1"/>
</dbReference>
<dbReference type="FunFam" id="3.30.450.40:FF:000008">
    <property type="entry name" value="GAF domain-containing proteins"/>
    <property type="match status" value="1"/>
</dbReference>
<dbReference type="PANTHER" id="PTHR21021:SF15">
    <property type="entry name" value="FREE METHIONINE-R-SULFOXIDE REDUCTASE"/>
    <property type="match status" value="1"/>
</dbReference>
<comment type="similarity">
    <text evidence="1">Belongs to the free Met sulfoxide reductase family.</text>
</comment>
<evidence type="ECO:0000256" key="1">
    <source>
        <dbReference type="ARBA" id="ARBA00038454"/>
    </source>
</evidence>
<organism evidence="3 4">
    <name type="scientific">Hallella bergensis DSM 17361</name>
    <dbReference type="NCBI Taxonomy" id="585502"/>
    <lineage>
        <taxon>Bacteria</taxon>
        <taxon>Pseudomonadati</taxon>
        <taxon>Bacteroidota</taxon>
        <taxon>Bacteroidia</taxon>
        <taxon>Bacteroidales</taxon>
        <taxon>Prevotellaceae</taxon>
        <taxon>Hallella</taxon>
    </lineage>
</organism>
<dbReference type="InterPro" id="IPR051330">
    <property type="entry name" value="Phosphatase_reg/MetRdx"/>
</dbReference>
<dbReference type="GO" id="GO:0005829">
    <property type="term" value="C:cytosol"/>
    <property type="evidence" value="ECO:0007669"/>
    <property type="project" value="TreeGrafter"/>
</dbReference>
<proteinExistence type="inferred from homology"/>
<feature type="domain" description="GAF" evidence="2">
    <location>
        <begin position="46"/>
        <end position="153"/>
    </location>
</feature>
<dbReference type="Proteomes" id="UP000003160">
    <property type="component" value="Unassembled WGS sequence"/>
</dbReference>
<dbReference type="PANTHER" id="PTHR21021">
    <property type="entry name" value="GAF/PUTATIVE CYTOSKELETAL PROTEIN"/>
    <property type="match status" value="1"/>
</dbReference>
<dbReference type="SUPFAM" id="SSF55781">
    <property type="entry name" value="GAF domain-like"/>
    <property type="match status" value="1"/>
</dbReference>
<evidence type="ECO:0000259" key="2">
    <source>
        <dbReference type="Pfam" id="PF13185"/>
    </source>
</evidence>
<comment type="caution">
    <text evidence="3">The sequence shown here is derived from an EMBL/GenBank/DDBJ whole genome shotgun (WGS) entry which is preliminary data.</text>
</comment>
<dbReference type="EMBL" id="ACKS01000068">
    <property type="protein sequence ID" value="EFA43989.1"/>
    <property type="molecule type" value="Genomic_DNA"/>
</dbReference>
<keyword evidence="4" id="KW-1185">Reference proteome</keyword>
<protein>
    <submittedName>
        <fullName evidence="3">Putative GAF domain-containing protein A</fullName>
    </submittedName>
</protein>
<dbReference type="RefSeq" id="WP_007173693.1">
    <property type="nucleotide sequence ID" value="NZ_GG704781.1"/>
</dbReference>
<dbReference type="AlphaFoldDB" id="D1PXA5"/>
<gene>
    <name evidence="3" type="ORF">HMPREF0645_1590</name>
</gene>
<dbReference type="GO" id="GO:0033745">
    <property type="term" value="F:L-methionine-(R)-S-oxide reductase activity"/>
    <property type="evidence" value="ECO:0007669"/>
    <property type="project" value="TreeGrafter"/>
</dbReference>
<dbReference type="HOGENOM" id="CLU_077738_2_0_10"/>